<gene>
    <name evidence="10" type="ORF">M6B38_254620</name>
</gene>
<evidence type="ECO:0000256" key="3">
    <source>
        <dbReference type="ARBA" id="ARBA00008030"/>
    </source>
</evidence>
<protein>
    <recommendedName>
        <fullName evidence="4">CCR4-NOT transcription complex subunit 11</fullName>
    </recommendedName>
</protein>
<name>A0AAX6IGZ2_IRIPA</name>
<dbReference type="InterPro" id="IPR019312">
    <property type="entry name" value="CNOT11"/>
</dbReference>
<comment type="similarity">
    <text evidence="3">Belongs to the CNOT11 family.</text>
</comment>
<organism evidence="10 11">
    <name type="scientific">Iris pallida</name>
    <name type="common">Sweet iris</name>
    <dbReference type="NCBI Taxonomy" id="29817"/>
    <lineage>
        <taxon>Eukaryota</taxon>
        <taxon>Viridiplantae</taxon>
        <taxon>Streptophyta</taxon>
        <taxon>Embryophyta</taxon>
        <taxon>Tracheophyta</taxon>
        <taxon>Spermatophyta</taxon>
        <taxon>Magnoliopsida</taxon>
        <taxon>Liliopsida</taxon>
        <taxon>Asparagales</taxon>
        <taxon>Iridaceae</taxon>
        <taxon>Iridoideae</taxon>
        <taxon>Irideae</taxon>
        <taxon>Iris</taxon>
    </lineage>
</organism>
<dbReference type="PANTHER" id="PTHR15975">
    <property type="entry name" value="CCR4-NOT TRANSCRIPTION COMPLEX SUBUNIT 11"/>
    <property type="match status" value="1"/>
</dbReference>
<keyword evidence="11" id="KW-1185">Reference proteome</keyword>
<keyword evidence="5" id="KW-0963">Cytoplasm</keyword>
<accession>A0AAX6IGZ2</accession>
<keyword evidence="9" id="KW-0539">Nucleus</keyword>
<comment type="subcellular location">
    <subcellularLocation>
        <location evidence="2">Cytoplasm</location>
    </subcellularLocation>
    <subcellularLocation>
        <location evidence="1">Nucleus</location>
    </subcellularLocation>
</comment>
<dbReference type="GO" id="GO:0031047">
    <property type="term" value="P:regulatory ncRNA-mediated gene silencing"/>
    <property type="evidence" value="ECO:0007669"/>
    <property type="project" value="UniProtKB-KW"/>
</dbReference>
<reference evidence="10" key="1">
    <citation type="journal article" date="2023" name="GigaByte">
        <title>Genome assembly of the bearded iris, Iris pallida Lam.</title>
        <authorList>
            <person name="Bruccoleri R.E."/>
            <person name="Oakeley E.J."/>
            <person name="Faust A.M.E."/>
            <person name="Altorfer M."/>
            <person name="Dessus-Babus S."/>
            <person name="Burckhardt D."/>
            <person name="Oertli M."/>
            <person name="Naumann U."/>
            <person name="Petersen F."/>
            <person name="Wong J."/>
        </authorList>
    </citation>
    <scope>NUCLEOTIDE SEQUENCE</scope>
    <source>
        <strain evidence="10">GSM-AAB239-AS_SAM_17_03QT</strain>
    </source>
</reference>
<evidence type="ECO:0000256" key="8">
    <source>
        <dbReference type="ARBA" id="ARBA00023163"/>
    </source>
</evidence>
<evidence type="ECO:0000256" key="7">
    <source>
        <dbReference type="ARBA" id="ARBA00023158"/>
    </source>
</evidence>
<dbReference type="Proteomes" id="UP001140949">
    <property type="component" value="Unassembled WGS sequence"/>
</dbReference>
<dbReference type="GO" id="GO:0005737">
    <property type="term" value="C:cytoplasm"/>
    <property type="evidence" value="ECO:0007669"/>
    <property type="project" value="UniProtKB-SubCell"/>
</dbReference>
<evidence type="ECO:0000313" key="11">
    <source>
        <dbReference type="Proteomes" id="UP001140949"/>
    </source>
</evidence>
<evidence type="ECO:0000256" key="6">
    <source>
        <dbReference type="ARBA" id="ARBA00023015"/>
    </source>
</evidence>
<evidence type="ECO:0000256" key="9">
    <source>
        <dbReference type="ARBA" id="ARBA00023242"/>
    </source>
</evidence>
<sequence length="201" mass="22916">MRRQLMWLIPDGNNELLWDHRMCDDTGLGAALRELIAKAFKGPLSLDQQEQVSVVLAGDPQLVYCCGITPGKLQELVENNPTIAAAILIYLRNSAEISEYFEVLVNMDTSLYSLEVVSRLTTAVEVPTDFLHRYIKKCISFCEKIEENYMQKRLVRLVSVFLQSLIRNKCDLQAIVAEVREFCRKFPKIKEASSLNSLLKT</sequence>
<dbReference type="AlphaFoldDB" id="A0AAX6IGZ2"/>
<dbReference type="PANTHER" id="PTHR15975:SF0">
    <property type="entry name" value="CCR4-NOT TRANSCRIPTION COMPLEX SUBUNIT 11"/>
    <property type="match status" value="1"/>
</dbReference>
<dbReference type="GO" id="GO:0005634">
    <property type="term" value="C:nucleus"/>
    <property type="evidence" value="ECO:0007669"/>
    <property type="project" value="UniProtKB-SubCell"/>
</dbReference>
<evidence type="ECO:0000256" key="2">
    <source>
        <dbReference type="ARBA" id="ARBA00004496"/>
    </source>
</evidence>
<evidence type="ECO:0000256" key="4">
    <source>
        <dbReference type="ARBA" id="ARBA00014872"/>
    </source>
</evidence>
<comment type="caution">
    <text evidence="10">The sequence shown here is derived from an EMBL/GenBank/DDBJ whole genome shotgun (WGS) entry which is preliminary data.</text>
</comment>
<dbReference type="Pfam" id="PF10155">
    <property type="entry name" value="CNOT11"/>
    <property type="match status" value="1"/>
</dbReference>
<reference evidence="10" key="2">
    <citation type="submission" date="2023-04" db="EMBL/GenBank/DDBJ databases">
        <authorList>
            <person name="Bruccoleri R.E."/>
            <person name="Oakeley E.J."/>
            <person name="Faust A.-M."/>
            <person name="Dessus-Babus S."/>
            <person name="Altorfer M."/>
            <person name="Burckhardt D."/>
            <person name="Oertli M."/>
            <person name="Naumann U."/>
            <person name="Petersen F."/>
            <person name="Wong J."/>
        </authorList>
    </citation>
    <scope>NUCLEOTIDE SEQUENCE</scope>
    <source>
        <strain evidence="10">GSM-AAB239-AS_SAM_17_03QT</strain>
        <tissue evidence="10">Leaf</tissue>
    </source>
</reference>
<keyword evidence="6" id="KW-0805">Transcription regulation</keyword>
<keyword evidence="8" id="KW-0804">Transcription</keyword>
<dbReference type="EMBL" id="JANAVB010001800">
    <property type="protein sequence ID" value="KAJ6852223.1"/>
    <property type="molecule type" value="Genomic_DNA"/>
</dbReference>
<evidence type="ECO:0000256" key="1">
    <source>
        <dbReference type="ARBA" id="ARBA00004123"/>
    </source>
</evidence>
<evidence type="ECO:0000256" key="5">
    <source>
        <dbReference type="ARBA" id="ARBA00022490"/>
    </source>
</evidence>
<proteinExistence type="inferred from homology"/>
<evidence type="ECO:0000313" key="10">
    <source>
        <dbReference type="EMBL" id="KAJ6852223.1"/>
    </source>
</evidence>
<dbReference type="GO" id="GO:0030014">
    <property type="term" value="C:CCR4-NOT complex"/>
    <property type="evidence" value="ECO:0007669"/>
    <property type="project" value="InterPro"/>
</dbReference>
<keyword evidence="7" id="KW-0943">RNA-mediated gene silencing</keyword>